<accession>B7FUX5</accession>
<sequence>MKTSSPLPYRQLSGLSEKLITGLLLLVAAQGFSTSSVRAWLPRCLTVKCPFSTSNPIVASATPGQGVPQSGAADASRRIFLSSTVAVSGLLTVPSRTDAADAKRGSEQMKIVEVVGEQQPGLVSAQTIVDLLRVVPTFCIVDKEGVPFMVVGEDAKVTGYFFTTFDEAQRLLILARTSVDKSIADAKNDPSQDQAAVAELTNPWVKARISSVPMDFAVTLVTKSMYGARRAGGNYFQIAPADADVEDALAINGKTDLAEGKVPLFYYPDFSTNENDGKQSPLYFRQSELERAFRKQNPGQDLPKTAVTELFAVLAAMVEPGGTDLDLQTLVFIPPRESVQKAKACDKKNGKNGSYFVGKRNLVL</sequence>
<proteinExistence type="predicted"/>
<dbReference type="KEGG" id="pti:PHATRDRAFT_34168"/>
<dbReference type="GO" id="GO:0015031">
    <property type="term" value="P:protein transport"/>
    <property type="evidence" value="ECO:0007669"/>
    <property type="project" value="InterPro"/>
</dbReference>
<reference evidence="5" key="2">
    <citation type="submission" date="2008-08" db="EMBL/GenBank/DDBJ databases">
        <authorList>
            <consortium name="Diatom Consortium"/>
            <person name="Grigoriev I."/>
            <person name="Grimwood J."/>
            <person name="Kuo A."/>
            <person name="Otillar R.P."/>
            <person name="Salamov A."/>
            <person name="Detter J.C."/>
            <person name="Lindquist E."/>
            <person name="Shapiro H."/>
            <person name="Lucas S."/>
            <person name="Glavina del Rio T."/>
            <person name="Pitluck S."/>
            <person name="Rokhsar D."/>
            <person name="Bowler C."/>
        </authorList>
    </citation>
    <scope>GENOME REANNOTATION</scope>
    <source>
        <strain evidence="5">CCAP 1055/1</strain>
    </source>
</reference>
<organism evidence="4 5">
    <name type="scientific">Phaeodactylum tricornutum (strain CCAP 1055/1)</name>
    <dbReference type="NCBI Taxonomy" id="556484"/>
    <lineage>
        <taxon>Eukaryota</taxon>
        <taxon>Sar</taxon>
        <taxon>Stramenopiles</taxon>
        <taxon>Ochrophyta</taxon>
        <taxon>Bacillariophyta</taxon>
        <taxon>Bacillariophyceae</taxon>
        <taxon>Bacillariophycidae</taxon>
        <taxon>Naviculales</taxon>
        <taxon>Phaeodactylaceae</taxon>
        <taxon>Phaeodactylum</taxon>
    </lineage>
</organism>
<dbReference type="Proteomes" id="UP000000759">
    <property type="component" value="Chromosome 4"/>
</dbReference>
<evidence type="ECO:0000256" key="3">
    <source>
        <dbReference type="ARBA" id="ARBA00022640"/>
    </source>
</evidence>
<dbReference type="EMBL" id="CM000607">
    <property type="protein sequence ID" value="EEC50337.1"/>
    <property type="molecule type" value="Genomic_DNA"/>
</dbReference>
<evidence type="ECO:0000256" key="1">
    <source>
        <dbReference type="ARBA" id="ARBA00004229"/>
    </source>
</evidence>
<dbReference type="GeneID" id="7197891"/>
<dbReference type="Pfam" id="PF04278">
    <property type="entry name" value="Tic22"/>
    <property type="match status" value="1"/>
</dbReference>
<keyword evidence="3" id="KW-0934">Plastid</keyword>
<dbReference type="PaxDb" id="2850-Phatr34168"/>
<dbReference type="eggNOG" id="ENOG502SDF4">
    <property type="taxonomic scope" value="Eukaryota"/>
</dbReference>
<name>B7FUX5_PHATC</name>
<gene>
    <name evidence="4" type="ORF">PHATRDRAFT_34168</name>
</gene>
<dbReference type="AlphaFoldDB" id="B7FUX5"/>
<dbReference type="PANTHER" id="PTHR33926:SF4">
    <property type="entry name" value="PROTEIN TIC 22, CHLOROPLASTIC"/>
    <property type="match status" value="1"/>
</dbReference>
<evidence type="ECO:0000313" key="4">
    <source>
        <dbReference type="EMBL" id="EEC50337.1"/>
    </source>
</evidence>
<dbReference type="OrthoDB" id="46727at2759"/>
<dbReference type="InterPro" id="IPR007378">
    <property type="entry name" value="Tic22-like"/>
</dbReference>
<comment type="subcellular location">
    <subcellularLocation>
        <location evidence="1">Plastid</location>
        <location evidence="1">Chloroplast</location>
    </subcellularLocation>
</comment>
<dbReference type="PANTHER" id="PTHR33926">
    <property type="entry name" value="PROTEIN TIC 22, CHLOROPLASTIC"/>
    <property type="match status" value="1"/>
</dbReference>
<evidence type="ECO:0000313" key="5">
    <source>
        <dbReference type="Proteomes" id="UP000000759"/>
    </source>
</evidence>
<keyword evidence="2" id="KW-0150">Chloroplast</keyword>
<dbReference type="RefSeq" id="XP_002178672.1">
    <property type="nucleotide sequence ID" value="XM_002178636.1"/>
</dbReference>
<protein>
    <submittedName>
        <fullName evidence="4">Uncharacterized protein</fullName>
    </submittedName>
</protein>
<evidence type="ECO:0000256" key="2">
    <source>
        <dbReference type="ARBA" id="ARBA00022528"/>
    </source>
</evidence>
<reference evidence="4 5" key="1">
    <citation type="journal article" date="2008" name="Nature">
        <title>The Phaeodactylum genome reveals the evolutionary history of diatom genomes.</title>
        <authorList>
            <person name="Bowler C."/>
            <person name="Allen A.E."/>
            <person name="Badger J.H."/>
            <person name="Grimwood J."/>
            <person name="Jabbari K."/>
            <person name="Kuo A."/>
            <person name="Maheswari U."/>
            <person name="Martens C."/>
            <person name="Maumus F."/>
            <person name="Otillar R.P."/>
            <person name="Rayko E."/>
            <person name="Salamov A."/>
            <person name="Vandepoele K."/>
            <person name="Beszteri B."/>
            <person name="Gruber A."/>
            <person name="Heijde M."/>
            <person name="Katinka M."/>
            <person name="Mock T."/>
            <person name="Valentin K."/>
            <person name="Verret F."/>
            <person name="Berges J.A."/>
            <person name="Brownlee C."/>
            <person name="Cadoret J.P."/>
            <person name="Chiovitti A."/>
            <person name="Choi C.J."/>
            <person name="Coesel S."/>
            <person name="De Martino A."/>
            <person name="Detter J.C."/>
            <person name="Durkin C."/>
            <person name="Falciatore A."/>
            <person name="Fournet J."/>
            <person name="Haruta M."/>
            <person name="Huysman M.J."/>
            <person name="Jenkins B.D."/>
            <person name="Jiroutova K."/>
            <person name="Jorgensen R.E."/>
            <person name="Joubert Y."/>
            <person name="Kaplan A."/>
            <person name="Kroger N."/>
            <person name="Kroth P.G."/>
            <person name="La Roche J."/>
            <person name="Lindquist E."/>
            <person name="Lommer M."/>
            <person name="Martin-Jezequel V."/>
            <person name="Lopez P.J."/>
            <person name="Lucas S."/>
            <person name="Mangogna M."/>
            <person name="McGinnis K."/>
            <person name="Medlin L.K."/>
            <person name="Montsant A."/>
            <person name="Oudot-Le Secq M.P."/>
            <person name="Napoli C."/>
            <person name="Obornik M."/>
            <person name="Parker M.S."/>
            <person name="Petit J.L."/>
            <person name="Porcel B.M."/>
            <person name="Poulsen N."/>
            <person name="Robison M."/>
            <person name="Rychlewski L."/>
            <person name="Rynearson T.A."/>
            <person name="Schmutz J."/>
            <person name="Shapiro H."/>
            <person name="Siaut M."/>
            <person name="Stanley M."/>
            <person name="Sussman M.R."/>
            <person name="Taylor A.R."/>
            <person name="Vardi A."/>
            <person name="von Dassow P."/>
            <person name="Vyverman W."/>
            <person name="Willis A."/>
            <person name="Wyrwicz L.S."/>
            <person name="Rokhsar D.S."/>
            <person name="Weissenbach J."/>
            <person name="Armbrust E.V."/>
            <person name="Green B.R."/>
            <person name="Van de Peer Y."/>
            <person name="Grigoriev I.V."/>
        </authorList>
    </citation>
    <scope>NUCLEOTIDE SEQUENCE [LARGE SCALE GENOMIC DNA]</scope>
    <source>
        <strain evidence="4 5">CCAP 1055/1</strain>
    </source>
</reference>
<dbReference type="Gene3D" id="3.40.1350.100">
    <property type="match status" value="2"/>
</dbReference>
<dbReference type="GO" id="GO:0009507">
    <property type="term" value="C:chloroplast"/>
    <property type="evidence" value="ECO:0007669"/>
    <property type="project" value="UniProtKB-SubCell"/>
</dbReference>
<dbReference type="InParanoid" id="B7FUX5"/>
<dbReference type="OMA" id="RRAGGNY"/>
<keyword evidence="5" id="KW-1185">Reference proteome</keyword>
<dbReference type="HOGENOM" id="CLU_761787_0_0_1"/>